<dbReference type="InterPro" id="IPR053781">
    <property type="entry name" value="F-box_AtFBL13-like"/>
</dbReference>
<name>A0AAW2YF39_9LAMI</name>
<dbReference type="PROSITE" id="PS50181">
    <property type="entry name" value="FBOX"/>
    <property type="match status" value="1"/>
</dbReference>
<comment type="caution">
    <text evidence="3">The sequence shown here is derived from an EMBL/GenBank/DDBJ whole genome shotgun (WGS) entry which is preliminary data.</text>
</comment>
<organism evidence="3">
    <name type="scientific">Sesamum latifolium</name>
    <dbReference type="NCBI Taxonomy" id="2727402"/>
    <lineage>
        <taxon>Eukaryota</taxon>
        <taxon>Viridiplantae</taxon>
        <taxon>Streptophyta</taxon>
        <taxon>Embryophyta</taxon>
        <taxon>Tracheophyta</taxon>
        <taxon>Spermatophyta</taxon>
        <taxon>Magnoliopsida</taxon>
        <taxon>eudicotyledons</taxon>
        <taxon>Gunneridae</taxon>
        <taxon>Pentapetalae</taxon>
        <taxon>asterids</taxon>
        <taxon>lamiids</taxon>
        <taxon>Lamiales</taxon>
        <taxon>Pedaliaceae</taxon>
        <taxon>Sesamum</taxon>
    </lineage>
</organism>
<dbReference type="CDD" id="cd22160">
    <property type="entry name" value="F-box_AtFBL13-like"/>
    <property type="match status" value="1"/>
</dbReference>
<protein>
    <submittedName>
        <fullName evidence="3">F-box/LRR-repeat protein</fullName>
    </submittedName>
</protein>
<dbReference type="InterPro" id="IPR032675">
    <property type="entry name" value="LRR_dom_sf"/>
</dbReference>
<gene>
    <name evidence="3" type="ORF">Slati_0320700</name>
</gene>
<dbReference type="SUPFAM" id="SSF81383">
    <property type="entry name" value="F-box domain"/>
    <property type="match status" value="1"/>
</dbReference>
<reference evidence="3" key="1">
    <citation type="submission" date="2020-06" db="EMBL/GenBank/DDBJ databases">
        <authorList>
            <person name="Li T."/>
            <person name="Hu X."/>
            <person name="Zhang T."/>
            <person name="Song X."/>
            <person name="Zhang H."/>
            <person name="Dai N."/>
            <person name="Sheng W."/>
            <person name="Hou X."/>
            <person name="Wei L."/>
        </authorList>
    </citation>
    <scope>NUCLEOTIDE SEQUENCE</scope>
    <source>
        <strain evidence="3">KEN1</strain>
        <tissue evidence="3">Leaf</tissue>
    </source>
</reference>
<dbReference type="EMBL" id="JACGWN010000001">
    <property type="protein sequence ID" value="KAL0464331.1"/>
    <property type="molecule type" value="Genomic_DNA"/>
</dbReference>
<accession>A0AAW2YF39</accession>
<evidence type="ECO:0000259" key="2">
    <source>
        <dbReference type="PROSITE" id="PS50181"/>
    </source>
</evidence>
<feature type="domain" description="F-box" evidence="2">
    <location>
        <begin position="46"/>
        <end position="95"/>
    </location>
</feature>
<dbReference type="InterPro" id="IPR001810">
    <property type="entry name" value="F-box_dom"/>
</dbReference>
<dbReference type="InterPro" id="IPR036047">
    <property type="entry name" value="F-box-like_dom_sf"/>
</dbReference>
<evidence type="ECO:0000313" key="3">
    <source>
        <dbReference type="EMBL" id="KAL0464331.1"/>
    </source>
</evidence>
<dbReference type="AlphaFoldDB" id="A0AAW2YF39"/>
<reference evidence="3" key="2">
    <citation type="journal article" date="2024" name="Plant">
        <title>Genomic evolution and insights into agronomic trait innovations of Sesamum species.</title>
        <authorList>
            <person name="Miao H."/>
            <person name="Wang L."/>
            <person name="Qu L."/>
            <person name="Liu H."/>
            <person name="Sun Y."/>
            <person name="Le M."/>
            <person name="Wang Q."/>
            <person name="Wei S."/>
            <person name="Zheng Y."/>
            <person name="Lin W."/>
            <person name="Duan Y."/>
            <person name="Cao H."/>
            <person name="Xiong S."/>
            <person name="Wang X."/>
            <person name="Wei L."/>
            <person name="Li C."/>
            <person name="Ma Q."/>
            <person name="Ju M."/>
            <person name="Zhao R."/>
            <person name="Li G."/>
            <person name="Mu C."/>
            <person name="Tian Q."/>
            <person name="Mei H."/>
            <person name="Zhang T."/>
            <person name="Gao T."/>
            <person name="Zhang H."/>
        </authorList>
    </citation>
    <scope>NUCLEOTIDE SEQUENCE</scope>
    <source>
        <strain evidence="3">KEN1</strain>
    </source>
</reference>
<feature type="region of interest" description="Disordered" evidence="1">
    <location>
        <begin position="1"/>
        <end position="46"/>
    </location>
</feature>
<proteinExistence type="predicted"/>
<dbReference type="Gene3D" id="3.80.10.10">
    <property type="entry name" value="Ribonuclease Inhibitor"/>
    <property type="match status" value="1"/>
</dbReference>
<dbReference type="PANTHER" id="PTHR31900">
    <property type="entry name" value="F-BOX/RNI SUPERFAMILY PROTEIN-RELATED"/>
    <property type="match status" value="1"/>
</dbReference>
<dbReference type="InterPro" id="IPR050232">
    <property type="entry name" value="FBL13/AtMIF1-like"/>
</dbReference>
<dbReference type="SUPFAM" id="SSF52058">
    <property type="entry name" value="L domain-like"/>
    <property type="match status" value="1"/>
</dbReference>
<dbReference type="InterPro" id="IPR055411">
    <property type="entry name" value="LRR_FXL15/At3g58940/PEG3-like"/>
</dbReference>
<dbReference type="Pfam" id="PF00646">
    <property type="entry name" value="F-box"/>
    <property type="match status" value="1"/>
</dbReference>
<feature type="compositionally biased region" description="Polar residues" evidence="1">
    <location>
        <begin position="15"/>
        <end position="24"/>
    </location>
</feature>
<evidence type="ECO:0000256" key="1">
    <source>
        <dbReference type="SAM" id="MobiDB-lite"/>
    </source>
</evidence>
<dbReference type="Gene3D" id="1.20.1280.50">
    <property type="match status" value="1"/>
</dbReference>
<dbReference type="PANTHER" id="PTHR31900:SF32">
    <property type="entry name" value="F-BOX_RNI_FBD-LIKE DOMAIN PROTEIN"/>
    <property type="match status" value="1"/>
</dbReference>
<dbReference type="Pfam" id="PF24758">
    <property type="entry name" value="LRR_At5g56370"/>
    <property type="match status" value="1"/>
</dbReference>
<sequence>MGRRRGRDRAIGEENVSSSDSDNIGFQEPSRKREKTRGQEDREESPDLISELPDAILIEILSLLPMKDAVRTGALCTRWKYLWTLVDNITFYSDVTKRCRELKRFTSFVDRTLKQCSSPKIKKFSLRMCYDYRADRLIEEWLQNVWRKNVECLKLEWVEFEYCLPLWFYNSLSLEQLELTCCKFMLLGQVSWFSLKSLSLTSVLIDDYEIAKVLSGCPVLDTLILNAVISISRLNITSPNLKKLTVIDFRGDTDDALLEINAPWLQELEILGEFVGTECRLIAMSSLVYAKLTFARFAHECFEDALSLDLATKVLEKVHHVEDLVLGPFFIQALSILKVLARPSPLFKCKQLTVQSTLWENELPGIAGLLQSSPDLEKLVIEVVNSVQFFLPGIFDEFQDFNGPKYLSRYFNGEDYLNLQKVDLRHLRDVKVVHGRDSCSCKRITNKNIKCFDFELVAYLLKNVCVLETLVITPSRDNHTKCSTNCRLKYISSLSQKLLFICLKEGSEPAEWEFKKREFGFVFRFTDFSLDQATCKQ</sequence>